<keyword evidence="1" id="KW-0812">Transmembrane</keyword>
<dbReference type="RefSeq" id="WP_033099226.1">
    <property type="nucleotide sequence ID" value="NZ_JACEIP010000001.1"/>
</dbReference>
<feature type="transmembrane region" description="Helical" evidence="1">
    <location>
        <begin position="21"/>
        <end position="48"/>
    </location>
</feature>
<evidence type="ECO:0000256" key="1">
    <source>
        <dbReference type="SAM" id="Phobius"/>
    </source>
</evidence>
<comment type="caution">
    <text evidence="2">The sequence shown here is derived from an EMBL/GenBank/DDBJ whole genome shotgun (WGS) entry which is preliminary data.</text>
</comment>
<sequence>MNLDSTALFYQRMQQSWLKAIGIIRLVAGGGGTPLFAGVVLIGLYFGYKRFLEWMPSSFPAGLLTGLVLSLLLTSSRIRTWIKPADPVFLLPAETKMNGYFRASLCYSSLVHIIHLALALLLLSPLLAAGAPEDRSPLWLLFALLSLAQILNVLIEWQSMRLLCKWSRRKIRGIAFLRFLLNFLWTEASMDRQWVGLLVLFCIMAGVWLGQVAVTPAFPLPWDELKKQEQRLLARYYHWAGWFVDLPAVQQPIRRRHIWVRIADRFTNYRKNPLLYLYWRHFFRKSELYAVFFRLLLWAIIMMALFPNPWVIFGIYLAASLMLFSQLPALIDANSYPAALKLYPLPKAAFKNSLARIGTVLSGMQALILTMVIAGFHWLSFAGTLLFLAYGLILSMIMAGLKKRSVPPQK</sequence>
<dbReference type="InterPro" id="IPR010288">
    <property type="entry name" value="EcsB_ABC"/>
</dbReference>
<gene>
    <name evidence="2" type="ORF">H1164_00530</name>
</gene>
<keyword evidence="3" id="KW-1185">Reference proteome</keyword>
<protein>
    <submittedName>
        <fullName evidence="2">ABC transporter permease</fullName>
    </submittedName>
</protein>
<feature type="transmembrane region" description="Helical" evidence="1">
    <location>
        <begin position="354"/>
        <end position="376"/>
    </location>
</feature>
<feature type="transmembrane region" description="Helical" evidence="1">
    <location>
        <begin position="288"/>
        <end position="306"/>
    </location>
</feature>
<reference evidence="2 3" key="1">
    <citation type="submission" date="2020-07" db="EMBL/GenBank/DDBJ databases">
        <authorList>
            <person name="Feng H."/>
        </authorList>
    </citation>
    <scope>NUCLEOTIDE SEQUENCE [LARGE SCALE GENOMIC DNA]</scope>
    <source>
        <strain evidence="3">s-11</strain>
    </source>
</reference>
<organism evidence="2 3">
    <name type="scientific">Thermoactinomyces daqus</name>
    <dbReference type="NCBI Taxonomy" id="1329516"/>
    <lineage>
        <taxon>Bacteria</taxon>
        <taxon>Bacillati</taxon>
        <taxon>Bacillota</taxon>
        <taxon>Bacilli</taxon>
        <taxon>Bacillales</taxon>
        <taxon>Thermoactinomycetaceae</taxon>
        <taxon>Thermoactinomyces</taxon>
    </lineage>
</organism>
<feature type="transmembrane region" description="Helical" evidence="1">
    <location>
        <begin position="139"/>
        <end position="159"/>
    </location>
</feature>
<keyword evidence="1" id="KW-1133">Transmembrane helix</keyword>
<keyword evidence="1" id="KW-0472">Membrane</keyword>
<dbReference type="Pfam" id="PF05975">
    <property type="entry name" value="EcsB"/>
    <property type="match status" value="1"/>
</dbReference>
<feature type="transmembrane region" description="Helical" evidence="1">
    <location>
        <begin position="194"/>
        <end position="218"/>
    </location>
</feature>
<proteinExistence type="predicted"/>
<accession>A0A7W1X7B0</accession>
<dbReference type="GO" id="GO:0016020">
    <property type="term" value="C:membrane"/>
    <property type="evidence" value="ECO:0007669"/>
    <property type="project" value="InterPro"/>
</dbReference>
<feature type="transmembrane region" description="Helical" evidence="1">
    <location>
        <begin position="382"/>
        <end position="401"/>
    </location>
</feature>
<evidence type="ECO:0000313" key="3">
    <source>
        <dbReference type="Proteomes" id="UP000530514"/>
    </source>
</evidence>
<dbReference type="Proteomes" id="UP000530514">
    <property type="component" value="Unassembled WGS sequence"/>
</dbReference>
<evidence type="ECO:0000313" key="2">
    <source>
        <dbReference type="EMBL" id="MBA4541398.1"/>
    </source>
</evidence>
<feature type="transmembrane region" description="Helical" evidence="1">
    <location>
        <begin position="54"/>
        <end position="73"/>
    </location>
</feature>
<dbReference type="AlphaFoldDB" id="A0A7W1X7B0"/>
<dbReference type="EMBL" id="JACEIP010000001">
    <property type="protein sequence ID" value="MBA4541398.1"/>
    <property type="molecule type" value="Genomic_DNA"/>
</dbReference>
<name>A0A7W1X7B0_9BACL</name>
<feature type="transmembrane region" description="Helical" evidence="1">
    <location>
        <begin position="105"/>
        <end position="127"/>
    </location>
</feature>
<dbReference type="OrthoDB" id="2447941at2"/>